<sequence>MIFEAKRFLFMEPFFLFPEGLFVRMTNRFRAGENPLSHHDLGGVYKWALSVKFEALKFRMAHLYT</sequence>
<dbReference type="EMBL" id="JBHXPM010000088">
    <property type="protein sequence ID" value="MFD3962044.1"/>
    <property type="molecule type" value="Genomic_DNA"/>
</dbReference>
<protein>
    <submittedName>
        <fullName evidence="1">Uncharacterized protein</fullName>
    </submittedName>
</protein>
<reference evidence="1 2" key="1">
    <citation type="submission" date="2024-09" db="EMBL/GenBank/DDBJ databases">
        <title>The Natural Products Discovery Center: Release of the First 8490 Sequenced Strains for Exploring Actinobacteria Biosynthetic Diversity.</title>
        <authorList>
            <person name="Kalkreuter E."/>
            <person name="Kautsar S.A."/>
            <person name="Yang D."/>
            <person name="Bader C.D."/>
            <person name="Teijaro C.N."/>
            <person name="Fluegel L."/>
            <person name="Davis C.M."/>
            <person name="Simpson J.R."/>
            <person name="Lauterbach L."/>
            <person name="Steele A.D."/>
            <person name="Gui C."/>
            <person name="Meng S."/>
            <person name="Li G."/>
            <person name="Viehrig K."/>
            <person name="Ye F."/>
            <person name="Su P."/>
            <person name="Kiefer A.F."/>
            <person name="Nichols A."/>
            <person name="Cepeda A.J."/>
            <person name="Yan W."/>
            <person name="Fan B."/>
            <person name="Jiang Y."/>
            <person name="Adhikari A."/>
            <person name="Zheng C.-J."/>
            <person name="Schuster L."/>
            <person name="Cowan T.M."/>
            <person name="Smanski M.J."/>
            <person name="Chevrette M.G."/>
            <person name="De Carvalho L.P.S."/>
            <person name="Shen B."/>
        </authorList>
    </citation>
    <scope>NUCLEOTIDE SEQUENCE [LARGE SCALE GENOMIC DNA]</scope>
    <source>
        <strain evidence="1 2">NPDC058584</strain>
    </source>
</reference>
<dbReference type="Proteomes" id="UP001598300">
    <property type="component" value="Unassembled WGS sequence"/>
</dbReference>
<organism evidence="1 2">
    <name type="scientific">Streptomyces bacillaris</name>
    <dbReference type="NCBI Taxonomy" id="68179"/>
    <lineage>
        <taxon>Bacteria</taxon>
        <taxon>Bacillati</taxon>
        <taxon>Actinomycetota</taxon>
        <taxon>Actinomycetes</taxon>
        <taxon>Kitasatosporales</taxon>
        <taxon>Streptomycetaceae</taxon>
        <taxon>Streptomyces</taxon>
    </lineage>
</organism>
<gene>
    <name evidence="1" type="ORF">ACFWR3_38910</name>
</gene>
<proteinExistence type="predicted"/>
<keyword evidence="2" id="KW-1185">Reference proteome</keyword>
<accession>A0ABW6EA34</accession>
<name>A0ABW6EA34_9ACTN</name>
<feature type="non-terminal residue" evidence="1">
    <location>
        <position position="65"/>
    </location>
</feature>
<evidence type="ECO:0000313" key="2">
    <source>
        <dbReference type="Proteomes" id="UP001598300"/>
    </source>
</evidence>
<comment type="caution">
    <text evidence="1">The sequence shown here is derived from an EMBL/GenBank/DDBJ whole genome shotgun (WGS) entry which is preliminary data.</text>
</comment>
<evidence type="ECO:0000313" key="1">
    <source>
        <dbReference type="EMBL" id="MFD3962044.1"/>
    </source>
</evidence>
<dbReference type="RefSeq" id="WP_379341284.1">
    <property type="nucleotide sequence ID" value="NZ_JBHXPM010000088.1"/>
</dbReference>